<feature type="compositionally biased region" description="Basic and acidic residues" evidence="3">
    <location>
        <begin position="550"/>
        <end position="563"/>
    </location>
</feature>
<keyword evidence="6" id="KW-1185">Reference proteome</keyword>
<sequence length="563" mass="63320">MAHRASGSAVYLWTHLGFQLYQNISTHGALAWKHFQIGKKIGSRVFLAVANGYRLQGNGSSQYTISSTIYELDMSAQLFIRFQDIVTYRWQGYEGFVPVHWLPTIGCSDWEFFSSNGESFLIYTKTREGRVTSTLCSRLCCSPQSSEVRAADPTACATGHPVTPFISVIRLLCVFTEELFSLGPEELGCLEDKDKPEAKVRVIPLELQKLFARLLLVDHQSACTTDLTHSFGWNSSQGTNQHDVQELNRILFSALEHSLVGTSGSTLIQRLYHGTIVNSIVCKECGNVSQRKEDFLDLTVCVCGVSSLEEALWNMFVEEELFEGNNLYRCAQCSRLVTAAKSAKLKQLPLFMTMSLLRFSFDFTKCERYKETGRYSFPLTIDLGPFCEQTDAEDSDFTYELFSVIIHKGGCYGGHYHVYIKDIDELGLWEPPEEDCKPKTQKKIKEEVKELPEQKLQEDDPLSIITAIIAQESSKSVLLDQLGQKLMNKTGSSWSKRFRKHYGPIGKFLQSHNDVFILISNGTRVALKSNSLSPVADAPAPSEETVNSDLHSEANQKPKPKIE</sequence>
<accession>A0ABV0PBI9</accession>
<evidence type="ECO:0000256" key="2">
    <source>
        <dbReference type="ARBA" id="ARBA00022737"/>
    </source>
</evidence>
<dbReference type="EMBL" id="JAHRIO010070172">
    <property type="protein sequence ID" value="MEQ2180772.1"/>
    <property type="molecule type" value="Genomic_DNA"/>
</dbReference>
<protein>
    <submittedName>
        <fullName evidence="5">Ubiquitin carboxyl-terminal hydrolase 40</fullName>
    </submittedName>
</protein>
<name>A0ABV0PBI9_9TELE</name>
<organism evidence="5 6">
    <name type="scientific">Goodea atripinnis</name>
    <dbReference type="NCBI Taxonomy" id="208336"/>
    <lineage>
        <taxon>Eukaryota</taxon>
        <taxon>Metazoa</taxon>
        <taxon>Chordata</taxon>
        <taxon>Craniata</taxon>
        <taxon>Vertebrata</taxon>
        <taxon>Euteleostomi</taxon>
        <taxon>Actinopterygii</taxon>
        <taxon>Neopterygii</taxon>
        <taxon>Teleostei</taxon>
        <taxon>Neoteleostei</taxon>
        <taxon>Acanthomorphata</taxon>
        <taxon>Ovalentaria</taxon>
        <taxon>Atherinomorphae</taxon>
        <taxon>Cyprinodontiformes</taxon>
        <taxon>Goodeidae</taxon>
        <taxon>Goodea</taxon>
    </lineage>
</organism>
<gene>
    <name evidence="5" type="primary">USP40</name>
    <name evidence="5" type="ORF">GOODEAATRI_004794</name>
</gene>
<proteinExistence type="predicted"/>
<dbReference type="InterPro" id="IPR028889">
    <property type="entry name" value="USP"/>
</dbReference>
<dbReference type="Pfam" id="PF03736">
    <property type="entry name" value="EPTP"/>
    <property type="match status" value="1"/>
</dbReference>
<dbReference type="Pfam" id="PF00443">
    <property type="entry name" value="UCH"/>
    <property type="match status" value="1"/>
</dbReference>
<feature type="region of interest" description="Disordered" evidence="3">
    <location>
        <begin position="531"/>
        <end position="563"/>
    </location>
</feature>
<evidence type="ECO:0000259" key="4">
    <source>
        <dbReference type="PROSITE" id="PS50235"/>
    </source>
</evidence>
<dbReference type="InterPro" id="IPR001394">
    <property type="entry name" value="Peptidase_C19_UCH"/>
</dbReference>
<keyword evidence="1" id="KW-0732">Signal</keyword>
<dbReference type="SUPFAM" id="SSF54001">
    <property type="entry name" value="Cysteine proteinases"/>
    <property type="match status" value="1"/>
</dbReference>
<keyword evidence="2" id="KW-0677">Repeat</keyword>
<dbReference type="InterPro" id="IPR018200">
    <property type="entry name" value="USP_CS"/>
</dbReference>
<evidence type="ECO:0000256" key="1">
    <source>
        <dbReference type="ARBA" id="ARBA00022729"/>
    </source>
</evidence>
<dbReference type="InterPro" id="IPR005492">
    <property type="entry name" value="EPTP"/>
</dbReference>
<dbReference type="PROSITE" id="PS00973">
    <property type="entry name" value="USP_2"/>
    <property type="match status" value="1"/>
</dbReference>
<evidence type="ECO:0000313" key="5">
    <source>
        <dbReference type="EMBL" id="MEQ2180772.1"/>
    </source>
</evidence>
<feature type="non-terminal residue" evidence="5">
    <location>
        <position position="563"/>
    </location>
</feature>
<dbReference type="InterPro" id="IPR009039">
    <property type="entry name" value="EAR"/>
</dbReference>
<dbReference type="GO" id="GO:0016787">
    <property type="term" value="F:hydrolase activity"/>
    <property type="evidence" value="ECO:0007669"/>
    <property type="project" value="UniProtKB-KW"/>
</dbReference>
<keyword evidence="5" id="KW-0378">Hydrolase</keyword>
<reference evidence="5 6" key="1">
    <citation type="submission" date="2021-06" db="EMBL/GenBank/DDBJ databases">
        <authorList>
            <person name="Palmer J.M."/>
        </authorList>
    </citation>
    <scope>NUCLEOTIDE SEQUENCE [LARGE SCALE GENOMIC DNA]</scope>
    <source>
        <strain evidence="5 6">GA_2019</strain>
        <tissue evidence="5">Muscle</tissue>
    </source>
</reference>
<dbReference type="Gene3D" id="3.90.70.10">
    <property type="entry name" value="Cysteine proteinases"/>
    <property type="match status" value="1"/>
</dbReference>
<dbReference type="PROSITE" id="PS50912">
    <property type="entry name" value="EAR"/>
    <property type="match status" value="1"/>
</dbReference>
<feature type="domain" description="USP" evidence="4">
    <location>
        <begin position="146"/>
        <end position="460"/>
    </location>
</feature>
<dbReference type="InterPro" id="IPR050164">
    <property type="entry name" value="Peptidase_C19"/>
</dbReference>
<dbReference type="Proteomes" id="UP001476798">
    <property type="component" value="Unassembled WGS sequence"/>
</dbReference>
<evidence type="ECO:0000313" key="6">
    <source>
        <dbReference type="Proteomes" id="UP001476798"/>
    </source>
</evidence>
<dbReference type="PANTHER" id="PTHR24006:SF842">
    <property type="entry name" value="UBIQUITIN CARBOXYL-TERMINAL HYDROLASE 40"/>
    <property type="match status" value="1"/>
</dbReference>
<dbReference type="PROSITE" id="PS50235">
    <property type="entry name" value="USP_3"/>
    <property type="match status" value="1"/>
</dbReference>
<comment type="caution">
    <text evidence="5">The sequence shown here is derived from an EMBL/GenBank/DDBJ whole genome shotgun (WGS) entry which is preliminary data.</text>
</comment>
<evidence type="ECO:0000256" key="3">
    <source>
        <dbReference type="SAM" id="MobiDB-lite"/>
    </source>
</evidence>
<dbReference type="PANTHER" id="PTHR24006">
    <property type="entry name" value="UBIQUITIN CARBOXYL-TERMINAL HYDROLASE"/>
    <property type="match status" value="1"/>
</dbReference>
<dbReference type="InterPro" id="IPR038765">
    <property type="entry name" value="Papain-like_cys_pep_sf"/>
</dbReference>